<feature type="signal peptide" evidence="2">
    <location>
        <begin position="1"/>
        <end position="27"/>
    </location>
</feature>
<keyword evidence="1" id="KW-1133">Transmembrane helix</keyword>
<comment type="caution">
    <text evidence="4">The sequence shown here is derived from an EMBL/GenBank/DDBJ whole genome shotgun (WGS) entry which is preliminary data.</text>
</comment>
<feature type="transmembrane region" description="Helical" evidence="1">
    <location>
        <begin position="314"/>
        <end position="330"/>
    </location>
</feature>
<dbReference type="AlphaFoldDB" id="A0A1F5EKU6"/>
<gene>
    <name evidence="4" type="ORF">A3F08_01535</name>
</gene>
<evidence type="ECO:0000256" key="1">
    <source>
        <dbReference type="SAM" id="Phobius"/>
    </source>
</evidence>
<proteinExistence type="predicted"/>
<feature type="transmembrane region" description="Helical" evidence="1">
    <location>
        <begin position="336"/>
        <end position="354"/>
    </location>
</feature>
<evidence type="ECO:0000313" key="4">
    <source>
        <dbReference type="EMBL" id="OGD67826.1"/>
    </source>
</evidence>
<organism evidence="4 5">
    <name type="scientific">Candidatus Berkelbacteria bacterium RIFCSPHIGHO2_12_FULL_36_9</name>
    <dbReference type="NCBI Taxonomy" id="1797469"/>
    <lineage>
        <taxon>Bacteria</taxon>
        <taxon>Candidatus Berkelbacteria</taxon>
    </lineage>
</organism>
<dbReference type="Proteomes" id="UP000176451">
    <property type="component" value="Unassembled WGS sequence"/>
</dbReference>
<sequence length="358" mass="37895">MFKKLKSLVIAGCLLALVFGTAVSASAFQLVTGQDDDPNVTLEKDKIADDNYAAFGNSIRIDGSVGGDLITAGNQIEINGDVDANVFAGSNSVILNSKIRRDFIVGANDVKISKQAVIGGNLYVGSANVVIDGEVKGTVYAGTGSLTINGKVGKEIKANVGLLKLGPTSEVNGDISYTSDKKAVVSKGAKYTGKLEQKETPKGLAKVNLKESALDSLMSLLSAILVVILLILLFPKKLESLNSYLELNFWRSLGFGFLALIAIPILTVILFLTIIGVPLGLITLGIFILMIYLSKIICAYYFGNIISKGSWSPIWSCVLGLVILAALSLVPIINGIVGFIALLVGLGAMTMLMFEKKK</sequence>
<evidence type="ECO:0000256" key="2">
    <source>
        <dbReference type="SAM" id="SignalP"/>
    </source>
</evidence>
<feature type="transmembrane region" description="Helical" evidence="1">
    <location>
        <begin position="216"/>
        <end position="234"/>
    </location>
</feature>
<evidence type="ECO:0000313" key="5">
    <source>
        <dbReference type="Proteomes" id="UP000176451"/>
    </source>
</evidence>
<dbReference type="InterPro" id="IPR058486">
    <property type="entry name" value="DUF8173"/>
</dbReference>
<protein>
    <recommendedName>
        <fullName evidence="3">DUF8173 domain-containing protein</fullName>
    </recommendedName>
</protein>
<keyword evidence="2" id="KW-0732">Signal</keyword>
<keyword evidence="1" id="KW-0472">Membrane</keyword>
<feature type="transmembrane region" description="Helical" evidence="1">
    <location>
        <begin position="255"/>
        <end position="275"/>
    </location>
</feature>
<feature type="transmembrane region" description="Helical" evidence="1">
    <location>
        <begin position="281"/>
        <end position="302"/>
    </location>
</feature>
<accession>A0A1F5EKU6</accession>
<reference evidence="4 5" key="1">
    <citation type="journal article" date="2016" name="Nat. Commun.">
        <title>Thousands of microbial genomes shed light on interconnected biogeochemical processes in an aquifer system.</title>
        <authorList>
            <person name="Anantharaman K."/>
            <person name="Brown C.T."/>
            <person name="Hug L.A."/>
            <person name="Sharon I."/>
            <person name="Castelle C.J."/>
            <person name="Probst A.J."/>
            <person name="Thomas B.C."/>
            <person name="Singh A."/>
            <person name="Wilkins M.J."/>
            <person name="Karaoz U."/>
            <person name="Brodie E.L."/>
            <person name="Williams K.H."/>
            <person name="Hubbard S.S."/>
            <person name="Banfield J.F."/>
        </authorList>
    </citation>
    <scope>NUCLEOTIDE SEQUENCE [LARGE SCALE GENOMIC DNA]</scope>
</reference>
<dbReference type="STRING" id="1797469.A3F08_01535"/>
<keyword evidence="1" id="KW-0812">Transmembrane</keyword>
<dbReference type="EMBL" id="MEZV01000009">
    <property type="protein sequence ID" value="OGD67826.1"/>
    <property type="molecule type" value="Genomic_DNA"/>
</dbReference>
<feature type="domain" description="DUF8173" evidence="3">
    <location>
        <begin position="215"/>
        <end position="354"/>
    </location>
</feature>
<dbReference type="Pfam" id="PF26514">
    <property type="entry name" value="DUF8173"/>
    <property type="match status" value="1"/>
</dbReference>
<feature type="chain" id="PRO_5009518345" description="DUF8173 domain-containing protein" evidence="2">
    <location>
        <begin position="28"/>
        <end position="358"/>
    </location>
</feature>
<name>A0A1F5EKU6_9BACT</name>
<evidence type="ECO:0000259" key="3">
    <source>
        <dbReference type="Pfam" id="PF26514"/>
    </source>
</evidence>